<organism evidence="1 3">
    <name type="scientific">Bacillus mycoides</name>
    <dbReference type="NCBI Taxonomy" id="1405"/>
    <lineage>
        <taxon>Bacteria</taxon>
        <taxon>Bacillati</taxon>
        <taxon>Bacillota</taxon>
        <taxon>Bacilli</taxon>
        <taxon>Bacillales</taxon>
        <taxon>Bacillaceae</taxon>
        <taxon>Bacillus</taxon>
        <taxon>Bacillus cereus group</taxon>
    </lineage>
</organism>
<accession>A0A653MIY5</accession>
<proteinExistence type="predicted"/>
<name>A0A1X6QBA4_BACMY</name>
<sequence>MTNLLRKLADEEMETSLSNGGAGQFCSLYSKLLPISIAGCMAGNSSSCSEMQHYTEYLHKYC</sequence>
<evidence type="ECO:0000313" key="3">
    <source>
        <dbReference type="Proteomes" id="UP000256530"/>
    </source>
</evidence>
<protein>
    <submittedName>
        <fullName evidence="1">Uncharacterized protein</fullName>
    </submittedName>
</protein>
<dbReference type="AlphaFoldDB" id="A0A1X6QBA4"/>
<evidence type="ECO:0000313" key="4">
    <source>
        <dbReference type="Proteomes" id="UP000437562"/>
    </source>
</evidence>
<dbReference type="RefSeq" id="WP_000183240.1">
    <property type="nucleotide sequence ID" value="NZ_JBEJVV010000037.1"/>
</dbReference>
<evidence type="ECO:0000313" key="2">
    <source>
        <dbReference type="EMBL" id="VXB05085.1"/>
    </source>
</evidence>
<reference evidence="1 3" key="1">
    <citation type="submission" date="2018-08" db="EMBL/GenBank/DDBJ databases">
        <title>Freshwater and sediment microbial communities from various areas in North America, analyzing microbe dynamics in response to fracking.</title>
        <authorList>
            <person name="Lamendella R."/>
        </authorList>
    </citation>
    <scope>NUCLEOTIDE SEQUENCE [LARGE SCALE GENOMIC DNA]</scope>
    <source>
        <strain evidence="1 3">DB-1</strain>
    </source>
</reference>
<dbReference type="Proteomes" id="UP000256530">
    <property type="component" value="Unassembled WGS sequence"/>
</dbReference>
<evidence type="ECO:0000313" key="1">
    <source>
        <dbReference type="EMBL" id="REF38870.1"/>
    </source>
</evidence>
<dbReference type="EMBL" id="QTTY01000007">
    <property type="protein sequence ID" value="REF38870.1"/>
    <property type="molecule type" value="Genomic_DNA"/>
</dbReference>
<gene>
    <name evidence="2" type="ORF">BACI71_100002</name>
    <name evidence="1" type="ORF">DET55_107109</name>
</gene>
<dbReference type="EMBL" id="CABWMC010000002">
    <property type="protein sequence ID" value="VXB05085.1"/>
    <property type="molecule type" value="Genomic_DNA"/>
</dbReference>
<accession>A0A1X6QBA4</accession>
<dbReference type="Proteomes" id="UP000437562">
    <property type="component" value="Unassembled WGS sequence"/>
</dbReference>
<reference evidence="2 4" key="2">
    <citation type="submission" date="2019-10" db="EMBL/GenBank/DDBJ databases">
        <authorList>
            <person name="Karimi E."/>
        </authorList>
    </citation>
    <scope>NUCLEOTIDE SEQUENCE [LARGE SCALE GENOMIC DNA]</scope>
    <source>
        <strain evidence="2">Bacillus sp. 71</strain>
    </source>
</reference>